<comment type="caution">
    <text evidence="2">The sequence shown here is derived from an EMBL/GenBank/DDBJ whole genome shotgun (WGS) entry which is preliminary data.</text>
</comment>
<dbReference type="RefSeq" id="WP_284239652.1">
    <property type="nucleotide sequence ID" value="NZ_BSSQ01000013.1"/>
</dbReference>
<feature type="transmembrane region" description="Helical" evidence="1">
    <location>
        <begin position="6"/>
        <end position="22"/>
    </location>
</feature>
<name>A0ABQ6GD49_9BACL</name>
<gene>
    <name evidence="2" type="ORF">MU1_32140</name>
</gene>
<sequence length="75" mass="8469">MVDIGFIVVVLFLMIGSGMVKWKNMKNNSSKAMFFTVAGVIAVLIVVCINRKNYSIMNLPFMRGMVMSMYHLMKG</sequence>
<proteinExistence type="predicted"/>
<dbReference type="EMBL" id="BSSQ01000013">
    <property type="protein sequence ID" value="GLX68869.1"/>
    <property type="molecule type" value="Genomic_DNA"/>
</dbReference>
<protein>
    <submittedName>
        <fullName evidence="2">Uncharacterized protein</fullName>
    </submittedName>
</protein>
<feature type="transmembrane region" description="Helical" evidence="1">
    <location>
        <begin position="34"/>
        <end position="52"/>
    </location>
</feature>
<keyword evidence="3" id="KW-1185">Reference proteome</keyword>
<keyword evidence="1" id="KW-0472">Membrane</keyword>
<dbReference type="Proteomes" id="UP001157114">
    <property type="component" value="Unassembled WGS sequence"/>
</dbReference>
<organism evidence="2 3">
    <name type="scientific">Paenibacillus glycanilyticus</name>
    <dbReference type="NCBI Taxonomy" id="126569"/>
    <lineage>
        <taxon>Bacteria</taxon>
        <taxon>Bacillati</taxon>
        <taxon>Bacillota</taxon>
        <taxon>Bacilli</taxon>
        <taxon>Bacillales</taxon>
        <taxon>Paenibacillaceae</taxon>
        <taxon>Paenibacillus</taxon>
    </lineage>
</organism>
<keyword evidence="1" id="KW-1133">Transmembrane helix</keyword>
<reference evidence="2 3" key="1">
    <citation type="submission" date="2023-03" db="EMBL/GenBank/DDBJ databases">
        <title>Draft genome sequence of the bacteria which degrade cell wall of Tricholomamatutake.</title>
        <authorList>
            <person name="Konishi Y."/>
            <person name="Fukuta Y."/>
            <person name="Shirasaka N."/>
        </authorList>
    </citation>
    <scope>NUCLEOTIDE SEQUENCE [LARGE SCALE GENOMIC DNA]</scope>
    <source>
        <strain evidence="3">mu1</strain>
    </source>
</reference>
<evidence type="ECO:0000256" key="1">
    <source>
        <dbReference type="SAM" id="Phobius"/>
    </source>
</evidence>
<accession>A0ABQ6GD49</accession>
<evidence type="ECO:0000313" key="2">
    <source>
        <dbReference type="EMBL" id="GLX68869.1"/>
    </source>
</evidence>
<keyword evidence="1" id="KW-0812">Transmembrane</keyword>
<evidence type="ECO:0000313" key="3">
    <source>
        <dbReference type="Proteomes" id="UP001157114"/>
    </source>
</evidence>